<evidence type="ECO:0000313" key="2">
    <source>
        <dbReference type="Proteomes" id="UP000199400"/>
    </source>
</evidence>
<protein>
    <submittedName>
        <fullName evidence="1">Uncharacterized protein</fullName>
    </submittedName>
</protein>
<keyword evidence="2" id="KW-1185">Reference proteome</keyword>
<reference evidence="2" key="1">
    <citation type="submission" date="2016-10" db="EMBL/GenBank/DDBJ databases">
        <authorList>
            <person name="Varghese N."/>
            <person name="Submissions S."/>
        </authorList>
    </citation>
    <scope>NUCLEOTIDE SEQUENCE [LARGE SCALE GENOMIC DNA]</scope>
    <source>
        <strain evidence="2">ATCC 25963</strain>
    </source>
</reference>
<name>A0A1I1WSU7_9BACT</name>
<sequence>MNVSLIIFAAWWSAVLAPIEPANPKVPSPAPVSPKVPSPVLTPLNPKLDPSKLPKVTQAPKLMFKPGSYSFESLKLPEVLPLEKFEHWQGGPNWPQLESSVVVVTDHSQDPHRFMAFLVDLKEQRIAAIREGDITKHLGTIGQQGPGDDNHQQAVPQSILGLAGSGAVIVLKPPVPPGPSGIPDDLVRRILDSGNIAAQAGLLMHGTLGRG</sequence>
<organism evidence="1 2">
    <name type="scientific">Nannocystis exedens</name>
    <dbReference type="NCBI Taxonomy" id="54"/>
    <lineage>
        <taxon>Bacteria</taxon>
        <taxon>Pseudomonadati</taxon>
        <taxon>Myxococcota</taxon>
        <taxon>Polyangia</taxon>
        <taxon>Nannocystales</taxon>
        <taxon>Nannocystaceae</taxon>
        <taxon>Nannocystis</taxon>
    </lineage>
</organism>
<dbReference type="EMBL" id="FOMX01000007">
    <property type="protein sequence ID" value="SFD98196.1"/>
    <property type="molecule type" value="Genomic_DNA"/>
</dbReference>
<proteinExistence type="predicted"/>
<gene>
    <name evidence="1" type="ORF">SAMN02745121_02504</name>
</gene>
<dbReference type="STRING" id="54.SAMN02745121_02504"/>
<accession>A0A1I1WSU7</accession>
<evidence type="ECO:0000313" key="1">
    <source>
        <dbReference type="EMBL" id="SFD98196.1"/>
    </source>
</evidence>
<dbReference type="AlphaFoldDB" id="A0A1I1WSU7"/>
<dbReference type="RefSeq" id="WP_096329106.1">
    <property type="nucleotide sequence ID" value="NZ_FOMX01000007.1"/>
</dbReference>
<dbReference type="Proteomes" id="UP000199400">
    <property type="component" value="Unassembled WGS sequence"/>
</dbReference>